<organism evidence="2 3">
    <name type="scientific">Reticulomyxa filosa</name>
    <dbReference type="NCBI Taxonomy" id="46433"/>
    <lineage>
        <taxon>Eukaryota</taxon>
        <taxon>Sar</taxon>
        <taxon>Rhizaria</taxon>
        <taxon>Retaria</taxon>
        <taxon>Foraminifera</taxon>
        <taxon>Monothalamids</taxon>
        <taxon>Reticulomyxidae</taxon>
        <taxon>Reticulomyxa</taxon>
    </lineage>
</organism>
<keyword evidence="3" id="KW-1185">Reference proteome</keyword>
<dbReference type="Proteomes" id="UP000023152">
    <property type="component" value="Unassembled WGS sequence"/>
</dbReference>
<sequence>NNNNNNNNNNNKNKNKKNKQLDDDALFNEAIREESIKFDLIVYRELTQASRQNCVTFLLFVLSKMQMMRMIPAEVEHTKEMEMAKKQLEKFRMADFDVSNGNVVGTIGDFDTPFQNN</sequence>
<evidence type="ECO:0000313" key="2">
    <source>
        <dbReference type="EMBL" id="ETO03818.1"/>
    </source>
</evidence>
<accession>X6LPI1</accession>
<name>X6LPI1_RETFI</name>
<comment type="caution">
    <text evidence="2">The sequence shown here is derived from an EMBL/GenBank/DDBJ whole genome shotgun (WGS) entry which is preliminary data.</text>
</comment>
<reference evidence="2 3" key="1">
    <citation type="journal article" date="2013" name="Curr. Biol.">
        <title>The Genome of the Foraminiferan Reticulomyxa filosa.</title>
        <authorList>
            <person name="Glockner G."/>
            <person name="Hulsmann N."/>
            <person name="Schleicher M."/>
            <person name="Noegel A.A."/>
            <person name="Eichinger L."/>
            <person name="Gallinger C."/>
            <person name="Pawlowski J."/>
            <person name="Sierra R."/>
            <person name="Euteneuer U."/>
            <person name="Pillet L."/>
            <person name="Moustafa A."/>
            <person name="Platzer M."/>
            <person name="Groth M."/>
            <person name="Szafranski K."/>
            <person name="Schliwa M."/>
        </authorList>
    </citation>
    <scope>NUCLEOTIDE SEQUENCE [LARGE SCALE GENOMIC DNA]</scope>
</reference>
<feature type="compositionally biased region" description="Low complexity" evidence="1">
    <location>
        <begin position="1"/>
        <end position="12"/>
    </location>
</feature>
<proteinExistence type="predicted"/>
<dbReference type="EMBL" id="ASPP01031776">
    <property type="protein sequence ID" value="ETO03818.1"/>
    <property type="molecule type" value="Genomic_DNA"/>
</dbReference>
<feature type="non-terminal residue" evidence="2">
    <location>
        <position position="117"/>
    </location>
</feature>
<gene>
    <name evidence="2" type="ORF">RFI_33584</name>
</gene>
<evidence type="ECO:0000256" key="1">
    <source>
        <dbReference type="SAM" id="MobiDB-lite"/>
    </source>
</evidence>
<protein>
    <submittedName>
        <fullName evidence="2">Uncharacterized protein</fullName>
    </submittedName>
</protein>
<evidence type="ECO:0000313" key="3">
    <source>
        <dbReference type="Proteomes" id="UP000023152"/>
    </source>
</evidence>
<feature type="region of interest" description="Disordered" evidence="1">
    <location>
        <begin position="1"/>
        <end position="21"/>
    </location>
</feature>
<dbReference type="AlphaFoldDB" id="X6LPI1"/>
<feature type="non-terminal residue" evidence="2">
    <location>
        <position position="1"/>
    </location>
</feature>